<proteinExistence type="predicted"/>
<dbReference type="SUPFAM" id="SSF51445">
    <property type="entry name" value="(Trans)glycosidases"/>
    <property type="match status" value="1"/>
</dbReference>
<comment type="caution">
    <text evidence="4">The sequence shown here is derived from an EMBL/GenBank/DDBJ whole genome shotgun (WGS) entry which is preliminary data.</text>
</comment>
<dbReference type="InterPro" id="IPR003343">
    <property type="entry name" value="Big_2"/>
</dbReference>
<accession>A0ABW3DFN2</accession>
<keyword evidence="5" id="KW-1185">Reference proteome</keyword>
<evidence type="ECO:0000256" key="2">
    <source>
        <dbReference type="SAM" id="SignalP"/>
    </source>
</evidence>
<name>A0ABW3DFN2_9BACL</name>
<dbReference type="SUPFAM" id="SSF49373">
    <property type="entry name" value="Invasin/intimin cell-adhesion fragments"/>
    <property type="match status" value="1"/>
</dbReference>
<gene>
    <name evidence="4" type="ORF">ACFQ03_19875</name>
</gene>
<feature type="domain" description="BIG2" evidence="3">
    <location>
        <begin position="936"/>
        <end position="1016"/>
    </location>
</feature>
<protein>
    <submittedName>
        <fullName evidence="4">Ig-like domain-containing protein</fullName>
    </submittedName>
</protein>
<dbReference type="InterPro" id="IPR008964">
    <property type="entry name" value="Invasin/intimin_cell_adhesion"/>
</dbReference>
<dbReference type="Gene3D" id="2.60.40.10">
    <property type="entry name" value="Immunoglobulins"/>
    <property type="match status" value="2"/>
</dbReference>
<evidence type="ECO:0000259" key="3">
    <source>
        <dbReference type="SMART" id="SM00635"/>
    </source>
</evidence>
<dbReference type="Gene3D" id="3.20.20.80">
    <property type="entry name" value="Glycosidases"/>
    <property type="match status" value="1"/>
</dbReference>
<dbReference type="InterPro" id="IPR017853">
    <property type="entry name" value="GH"/>
</dbReference>
<keyword evidence="2" id="KW-0732">Signal</keyword>
<dbReference type="Proteomes" id="UP001597120">
    <property type="component" value="Unassembled WGS sequence"/>
</dbReference>
<dbReference type="SMART" id="SM00635">
    <property type="entry name" value="BID_2"/>
    <property type="match status" value="1"/>
</dbReference>
<dbReference type="PANTHER" id="PTHR43405">
    <property type="entry name" value="GLYCOSYL HYDROLASE DIGH"/>
    <property type="match status" value="1"/>
</dbReference>
<dbReference type="PANTHER" id="PTHR43405:SF1">
    <property type="entry name" value="GLYCOSYL HYDROLASE DIGH"/>
    <property type="match status" value="1"/>
</dbReference>
<reference evidence="5" key="1">
    <citation type="journal article" date="2019" name="Int. J. Syst. Evol. Microbiol.">
        <title>The Global Catalogue of Microorganisms (GCM) 10K type strain sequencing project: providing services to taxonomists for standard genome sequencing and annotation.</title>
        <authorList>
            <consortium name="The Broad Institute Genomics Platform"/>
            <consortium name="The Broad Institute Genome Sequencing Center for Infectious Disease"/>
            <person name="Wu L."/>
            <person name="Ma J."/>
        </authorList>
    </citation>
    <scope>NUCLEOTIDE SEQUENCE [LARGE SCALE GENOMIC DNA]</scope>
    <source>
        <strain evidence="5">CCUG 57263</strain>
    </source>
</reference>
<sequence length="1033" mass="113883">MFKKLKLLFLCCLLFTLWSGPGTGMAASAETGIPAAERPMEGGDFGYMQQSEEIPLTLPQSEPGTGPSSGVEDRAGNTVTESVYSPEGVRAGLADDGDYIEVEAAPEDISIIVEGPRKQINYIDESLEGITDYIALYTNDFGDQITVPRTAVGVQVDQNNQVLQVINQSINGGVPNWTGPTDLPIPPGGYVLVANDDSWANKTYKQYLAKNFRPGDIIKLRKNGEVVPVTELMTGQGPKARLVIDNDSIYTVTVPSVEITGKVTNRSEDASYSLTINGQQAAIQADDSFRHVYSLATGVNYIDVQVSKNGSPQAEQTLIIYYKASQNLPKEVYLWVDQGSNAVSFQTSESVRDMLVKAKDAGVTSVLFDVKGVEGFASYKRNDLTGRPYVSEMTAPTRAGANPDLDLLDEFVRHGHDLGLTVHAAFNVFAEGSFAHNEFAVLNDHLDWEEHIYRAEDNGEIKRLRESKYGQSGALVAFINPANDDARRYQLLGFEEVLKNYDVDGVLLDRGRYDNFFADFSEESRTKFEAFLAARGKTLKQWPQDIFQYAADGSRINGPLIADWWEFRSATIESFTAEVRGLVDRYSEMKGKDIQASAYVGSWYESYYLNGVNWASPNFRYDPRLGFPEDYLYTDTYYETGYTDNLDFLIIGTYQTTAKQIEKYITLGNILTNGDIPLYAGMALSNLQDPALQREVFQAGLHKTNGLMLFDYSQVNWPIIKASIEDREYVKDYQLGISHPGQPDRFIEGDYYNVNRNEDNLNVYTNRFGLSTGTNTWGVEAIVDASGQVTRVVNKTQAMTWNWTNKEPNNSLIPDGGFVISAADTSGQRTRRQLVANTYSAGDQVRSAVLRGYSQYDGTVVNRPTASIQGNVEVLGPGTASVLVNGVPATMKPDGDFTATIPLELGENQVLITVYVDGYKTNEKGIRITREGQPAHVVSLELDSYNYSLVVGETHQIEVTAVYSDGTRERVTGASFSSSHSKVIEVSGSGLATAVKPGNATVTVEYEGKQAHAKIKVFHHDVPGRNKGKGHNS</sequence>
<feature type="chain" id="PRO_5045143101" evidence="2">
    <location>
        <begin position="27"/>
        <end position="1033"/>
    </location>
</feature>
<dbReference type="Gene3D" id="2.60.40.1080">
    <property type="match status" value="1"/>
</dbReference>
<dbReference type="InterPro" id="IPR052177">
    <property type="entry name" value="Divisome_Glycosyl_Hydrolase"/>
</dbReference>
<dbReference type="InterPro" id="IPR013783">
    <property type="entry name" value="Ig-like_fold"/>
</dbReference>
<evidence type="ECO:0000256" key="1">
    <source>
        <dbReference type="SAM" id="MobiDB-lite"/>
    </source>
</evidence>
<feature type="region of interest" description="Disordered" evidence="1">
    <location>
        <begin position="57"/>
        <end position="78"/>
    </location>
</feature>
<feature type="signal peptide" evidence="2">
    <location>
        <begin position="1"/>
        <end position="26"/>
    </location>
</feature>
<dbReference type="EMBL" id="JBHTIU010000081">
    <property type="protein sequence ID" value="MFD0871401.1"/>
    <property type="molecule type" value="Genomic_DNA"/>
</dbReference>
<feature type="compositionally biased region" description="Polar residues" evidence="1">
    <location>
        <begin position="57"/>
        <end position="68"/>
    </location>
</feature>
<organism evidence="4 5">
    <name type="scientific">Paenibacillus residui</name>
    <dbReference type="NCBI Taxonomy" id="629724"/>
    <lineage>
        <taxon>Bacteria</taxon>
        <taxon>Bacillati</taxon>
        <taxon>Bacillota</taxon>
        <taxon>Bacilli</taxon>
        <taxon>Bacillales</taxon>
        <taxon>Paenibacillaceae</taxon>
        <taxon>Paenibacillus</taxon>
    </lineage>
</organism>
<dbReference type="RefSeq" id="WP_150959204.1">
    <property type="nucleotide sequence ID" value="NZ_JBHTIU010000081.1"/>
</dbReference>
<evidence type="ECO:0000313" key="5">
    <source>
        <dbReference type="Proteomes" id="UP001597120"/>
    </source>
</evidence>
<evidence type="ECO:0000313" key="4">
    <source>
        <dbReference type="EMBL" id="MFD0871401.1"/>
    </source>
</evidence>